<proteinExistence type="predicted"/>
<dbReference type="STRING" id="1238425.J07HQW2_03362"/>
<dbReference type="EMBL" id="KE356561">
    <property type="protein sequence ID" value="ERG96878.1"/>
    <property type="molecule type" value="Genomic_DNA"/>
</dbReference>
<dbReference type="Proteomes" id="UP000030710">
    <property type="component" value="Unassembled WGS sequence"/>
</dbReference>
<dbReference type="AlphaFoldDB" id="U1NIZ7"/>
<accession>U1NIZ7</accession>
<gene>
    <name evidence="1" type="ORF">J07HQW2_03362</name>
</gene>
<organism evidence="1 2">
    <name type="scientific">Haloquadratum walsbyi J07HQW2</name>
    <dbReference type="NCBI Taxonomy" id="1238425"/>
    <lineage>
        <taxon>Archaea</taxon>
        <taxon>Methanobacteriati</taxon>
        <taxon>Methanobacteriota</taxon>
        <taxon>Stenosarchaea group</taxon>
        <taxon>Halobacteria</taxon>
        <taxon>Halobacteriales</taxon>
        <taxon>Haloferacaceae</taxon>
        <taxon>Haloquadratum</taxon>
    </lineage>
</organism>
<dbReference type="HOGENOM" id="CLU_3379912_0_0_2"/>
<reference evidence="1 2" key="1">
    <citation type="journal article" date="2013" name="PLoS ONE">
        <title>Assembly-driven community genomics of a hypersaline microbial ecosystem.</title>
        <authorList>
            <person name="Podell S."/>
            <person name="Ugalde J.A."/>
            <person name="Narasingarao P."/>
            <person name="Banfield J.F."/>
            <person name="Heidelberg K.B."/>
            <person name="Allen E.E."/>
        </authorList>
    </citation>
    <scope>NUCLEOTIDE SEQUENCE [LARGE SCALE GENOMIC DNA]</scope>
    <source>
        <strain evidence="2">J07HQW2</strain>
    </source>
</reference>
<name>U1NIZ7_9EURY</name>
<protein>
    <submittedName>
        <fullName evidence="1">Uncharacterized protein</fullName>
    </submittedName>
</protein>
<evidence type="ECO:0000313" key="2">
    <source>
        <dbReference type="Proteomes" id="UP000030710"/>
    </source>
</evidence>
<evidence type="ECO:0000313" key="1">
    <source>
        <dbReference type="EMBL" id="ERG96878.1"/>
    </source>
</evidence>
<sequence length="33" mass="3732">MSEHKILDSTERVHIDSAVTTTQLIIFSPPTYT</sequence>